<dbReference type="Gene3D" id="2.60.40.3140">
    <property type="match status" value="1"/>
</dbReference>
<evidence type="ECO:0000313" key="1">
    <source>
        <dbReference type="EMBL" id="TXD68985.1"/>
    </source>
</evidence>
<comment type="caution">
    <text evidence="1">The sequence shown here is derived from an EMBL/GenBank/DDBJ whole genome shotgun (WGS) entry which is preliminary data.</text>
</comment>
<dbReference type="OrthoDB" id="8595007at2"/>
<dbReference type="RefSeq" id="WP_111816365.1">
    <property type="nucleotide sequence ID" value="NZ_CBCRZQ010000008.1"/>
</dbReference>
<protein>
    <recommendedName>
        <fullName evidence="3">DUF3857 domain-containing protein</fullName>
    </recommendedName>
</protein>
<organism evidence="1 2">
    <name type="scientific">Aequorivita lipolytica</name>
    <dbReference type="NCBI Taxonomy" id="153267"/>
    <lineage>
        <taxon>Bacteria</taxon>
        <taxon>Pseudomonadati</taxon>
        <taxon>Bacteroidota</taxon>
        <taxon>Flavobacteriia</taxon>
        <taxon>Flavobacteriales</taxon>
        <taxon>Flavobacteriaceae</taxon>
        <taxon>Aequorivita</taxon>
    </lineage>
</organism>
<accession>A0A5C6YPK0</accession>
<dbReference type="EMBL" id="VORU01000007">
    <property type="protein sequence ID" value="TXD68985.1"/>
    <property type="molecule type" value="Genomic_DNA"/>
</dbReference>
<keyword evidence="2" id="KW-1185">Reference proteome</keyword>
<dbReference type="Proteomes" id="UP000321945">
    <property type="component" value="Unassembled WGS sequence"/>
</dbReference>
<reference evidence="1 2" key="1">
    <citation type="submission" date="2019-08" db="EMBL/GenBank/DDBJ databases">
        <title>Genome of Aequorivita lipolytica Y10-2 (type strain).</title>
        <authorList>
            <person name="Bowman J.P."/>
        </authorList>
    </citation>
    <scope>NUCLEOTIDE SEQUENCE [LARGE SCALE GENOMIC DNA]</scope>
    <source>
        <strain evidence="1 2">Y10-2</strain>
    </source>
</reference>
<evidence type="ECO:0008006" key="3">
    <source>
        <dbReference type="Google" id="ProtNLM"/>
    </source>
</evidence>
<proteinExistence type="predicted"/>
<dbReference type="AlphaFoldDB" id="A0A5C6YPK0"/>
<dbReference type="Gene3D" id="2.60.120.1130">
    <property type="match status" value="1"/>
</dbReference>
<gene>
    <name evidence="1" type="ORF">ESV24_09550</name>
</gene>
<dbReference type="Gene3D" id="3.10.620.30">
    <property type="match status" value="1"/>
</dbReference>
<evidence type="ECO:0000313" key="2">
    <source>
        <dbReference type="Proteomes" id="UP000321945"/>
    </source>
</evidence>
<sequence>MLFKKIAFLLLVSTFYLSYSQSERIDEFGKPTQNEFELKSYESEPDATGIILYESGNYYAVSIVKRTAVRLVKEIHRKIKVIDAKKFDYTTVEIPYYEGYGYYAEEILDYKAITHNGSVQNFVPENAFYKTKKSGARNVLTFTFPNVQDGSILEYRYTIVSPYFYDLEGWEFQHELPTIYSLFQTVLPPNFKYNRILYGNKKLTAQKTAIKKNDFLVPSNSGRIDTEVSLYAMKNVPSFTEEKYMLSKKNYISRIVYEPLAFKAFYGFDQVFTRSWEDVDKRFENDEDFGEQLTKKNYFRRKLPNEILKIPDDLERAKAVYGFIQDRYTWNGRYFNYEFKVKDAFDEKLGSVSAINLSLINALKAAGLYAKPMLLSTRQNGLPTELYPVLSNFNYVLAVLMINNERIILDATNKQAPFGVIPFPALNIQGRVMDFKNGSYWMPIEPFDKNIRYVNAQIAAEADGNFSGKLSQASYGYIGLEKRNTIAEETPEEYIKTQGNDKAGIEIDDYQIEALSDIENPLKENYNISVAPETVGDKVILYPFFNKTYISENPFKMKERSYPMNFGFPFTNTYLISIDLGDVYEVEQLPKSRTIKLPNDDGECLVTYIAEGSKINIRFNMKLNAYRFPPDAYESLKEFFGTMVTMLKDEPITLKKI</sequence>
<name>A0A5C6YPK0_9FLAO</name>